<keyword evidence="1" id="KW-0472">Membrane</keyword>
<keyword evidence="1" id="KW-0812">Transmembrane</keyword>
<sequence>MKAVQKDRNHLNFLWISICSWPFLIEFCRCVCTCQLLINGFPAIVIHQLLFLGYFFLF</sequence>
<accession>A0A2P2PQ89</accession>
<reference evidence="2" key="1">
    <citation type="submission" date="2018-02" db="EMBL/GenBank/DDBJ databases">
        <title>Rhizophora mucronata_Transcriptome.</title>
        <authorList>
            <person name="Meera S.P."/>
            <person name="Sreeshan A."/>
            <person name="Augustine A."/>
        </authorList>
    </citation>
    <scope>NUCLEOTIDE SEQUENCE</scope>
    <source>
        <tissue evidence="2">Leaf</tissue>
    </source>
</reference>
<name>A0A2P2PQ89_RHIMU</name>
<evidence type="ECO:0000313" key="2">
    <source>
        <dbReference type="EMBL" id="MBX56912.1"/>
    </source>
</evidence>
<organism evidence="2">
    <name type="scientific">Rhizophora mucronata</name>
    <name type="common">Asiatic mangrove</name>
    <dbReference type="NCBI Taxonomy" id="61149"/>
    <lineage>
        <taxon>Eukaryota</taxon>
        <taxon>Viridiplantae</taxon>
        <taxon>Streptophyta</taxon>
        <taxon>Embryophyta</taxon>
        <taxon>Tracheophyta</taxon>
        <taxon>Spermatophyta</taxon>
        <taxon>Magnoliopsida</taxon>
        <taxon>eudicotyledons</taxon>
        <taxon>Gunneridae</taxon>
        <taxon>Pentapetalae</taxon>
        <taxon>rosids</taxon>
        <taxon>fabids</taxon>
        <taxon>Malpighiales</taxon>
        <taxon>Rhizophoraceae</taxon>
        <taxon>Rhizophora</taxon>
    </lineage>
</organism>
<feature type="transmembrane region" description="Helical" evidence="1">
    <location>
        <begin position="40"/>
        <end position="57"/>
    </location>
</feature>
<keyword evidence="1" id="KW-1133">Transmembrane helix</keyword>
<dbReference type="EMBL" id="GGEC01076428">
    <property type="protein sequence ID" value="MBX56912.1"/>
    <property type="molecule type" value="Transcribed_RNA"/>
</dbReference>
<dbReference type="AlphaFoldDB" id="A0A2P2PQ89"/>
<evidence type="ECO:0000256" key="1">
    <source>
        <dbReference type="SAM" id="Phobius"/>
    </source>
</evidence>
<protein>
    <submittedName>
        <fullName evidence="2">Uncharacterized protein</fullName>
    </submittedName>
</protein>
<proteinExistence type="predicted"/>